<keyword evidence="9" id="KW-0482">Metalloprotease</keyword>
<keyword evidence="14" id="KW-1185">Reference proteome</keyword>
<sequence>MDFEFLILNCDAMELKQQAKFDLLVQQLERSSSHRSTTKYQLRVAALAAIGYGYIAIVCLSIFSSLWMVRWAIEIAQKRPISLDPSQLWILFGLVAIATFWVQSPSLSDREIHRAEFPELFAVIDELRERLKTPKIHHVVINYDHNAAIYQTPHFGWGEWHRNYLLLGLPLLQSLSPEQFKATLAHELGHLSKNDSSFTGYILRVRQMWENLTADNNLFIFQWFFRWYEPLIKAYSFVSIRDREYAADALAQRMTSPEIAASDLIQTYIYQYYLQECFTRQLDRQARERETPPPDVVTQMLAALRQPLDPQAAQIWLDFILSEATDTDDTHPCLSDRLAAVGYPTPKSWTPTPIERTAAEYFFGDRLMDLAVEQDLRWYERHQAEWWRQYHHARYQHEYLATVNVKATTTPLTLAEATIQANLTTELHDTSLALPLWQELLARDPKHANANYQVGKFLVSRGHMSGCVYLEQAIALDPDLAISSCEELYKFYIYQGDLDSARIYLEWRQQHLPKQWRSRLERNLLETDRFISHDLEPDLITEICQKLANYPAIDRAYLVCKPMQIFTDRSLYILSLKIDNSSSKSARQRSKAQSESDAKDLSIEMLCDRLQIELNFGKRLVIATFDSHRSDTTNYRDLKLSENIQKIAGARIF</sequence>
<evidence type="ECO:0000256" key="1">
    <source>
        <dbReference type="ARBA" id="ARBA00001947"/>
    </source>
</evidence>
<evidence type="ECO:0000313" key="13">
    <source>
        <dbReference type="EMBL" id="AFY95920.1"/>
    </source>
</evidence>
<keyword evidence="8 11" id="KW-1133">Transmembrane helix</keyword>
<dbReference type="CDD" id="cd07328">
    <property type="entry name" value="M48_Ste24p_like"/>
    <property type="match status" value="1"/>
</dbReference>
<keyword evidence="6" id="KW-0378">Hydrolase</keyword>
<dbReference type="Gene3D" id="1.25.40.10">
    <property type="entry name" value="Tetratricopeptide repeat domain"/>
    <property type="match status" value="1"/>
</dbReference>
<evidence type="ECO:0000256" key="8">
    <source>
        <dbReference type="ARBA" id="ARBA00022989"/>
    </source>
</evidence>
<feature type="domain" description="Peptidase M48" evidence="12">
    <location>
        <begin position="119"/>
        <end position="342"/>
    </location>
</feature>
<dbReference type="GO" id="GO:0006508">
    <property type="term" value="P:proteolysis"/>
    <property type="evidence" value="ECO:0007669"/>
    <property type="project" value="UniProtKB-KW"/>
</dbReference>
<comment type="cofactor">
    <cofactor evidence="1">
        <name>Zn(2+)</name>
        <dbReference type="ChEBI" id="CHEBI:29105"/>
    </cofactor>
</comment>
<evidence type="ECO:0000256" key="6">
    <source>
        <dbReference type="ARBA" id="ARBA00022801"/>
    </source>
</evidence>
<evidence type="ECO:0000256" key="3">
    <source>
        <dbReference type="ARBA" id="ARBA00022670"/>
    </source>
</evidence>
<organism evidence="13 14">
    <name type="scientific">Chamaesiphon minutus (strain ATCC 27169 / PCC 6605)</name>
    <dbReference type="NCBI Taxonomy" id="1173020"/>
    <lineage>
        <taxon>Bacteria</taxon>
        <taxon>Bacillati</taxon>
        <taxon>Cyanobacteriota</taxon>
        <taxon>Cyanophyceae</taxon>
        <taxon>Gomontiellales</taxon>
        <taxon>Chamaesiphonaceae</taxon>
        <taxon>Chamaesiphon</taxon>
    </lineage>
</organism>
<accession>K9UM74</accession>
<keyword evidence="10 11" id="KW-0472">Membrane</keyword>
<reference evidence="13 14" key="1">
    <citation type="submission" date="2012-05" db="EMBL/GenBank/DDBJ databases">
        <title>Finished chromosome of genome of Chamaesiphon sp. PCC 6605.</title>
        <authorList>
            <consortium name="US DOE Joint Genome Institute"/>
            <person name="Gugger M."/>
            <person name="Coursin T."/>
            <person name="Rippka R."/>
            <person name="Tandeau De Marsac N."/>
            <person name="Huntemann M."/>
            <person name="Wei C.-L."/>
            <person name="Han J."/>
            <person name="Detter J.C."/>
            <person name="Han C."/>
            <person name="Tapia R."/>
            <person name="Chen A."/>
            <person name="Kyrpides N."/>
            <person name="Mavromatis K."/>
            <person name="Markowitz V."/>
            <person name="Szeto E."/>
            <person name="Ivanova N."/>
            <person name="Pagani I."/>
            <person name="Pati A."/>
            <person name="Goodwin L."/>
            <person name="Nordberg H.P."/>
            <person name="Cantor M.N."/>
            <person name="Hua S.X."/>
            <person name="Woyke T."/>
            <person name="Kerfeld C.A."/>
        </authorList>
    </citation>
    <scope>NUCLEOTIDE SEQUENCE [LARGE SCALE GENOMIC DNA]</scope>
    <source>
        <strain evidence="14">ATCC 27169 / PCC 6605</strain>
    </source>
</reference>
<dbReference type="Pfam" id="PF01435">
    <property type="entry name" value="Peptidase_M48"/>
    <property type="match status" value="1"/>
</dbReference>
<dbReference type="SUPFAM" id="SSF48452">
    <property type="entry name" value="TPR-like"/>
    <property type="match status" value="1"/>
</dbReference>
<feature type="transmembrane region" description="Helical" evidence="11">
    <location>
        <begin position="44"/>
        <end position="67"/>
    </location>
</feature>
<dbReference type="Gene3D" id="3.30.2010.10">
    <property type="entry name" value="Metalloproteases ('zincins'), catalytic domain"/>
    <property type="match status" value="1"/>
</dbReference>
<evidence type="ECO:0000256" key="2">
    <source>
        <dbReference type="ARBA" id="ARBA00022475"/>
    </source>
</evidence>
<dbReference type="InterPro" id="IPR050083">
    <property type="entry name" value="HtpX_protease"/>
</dbReference>
<evidence type="ECO:0000256" key="7">
    <source>
        <dbReference type="ARBA" id="ARBA00022833"/>
    </source>
</evidence>
<dbReference type="PANTHER" id="PTHR43221:SF2">
    <property type="entry name" value="PROTEASE HTPX HOMOLOG"/>
    <property type="match status" value="1"/>
</dbReference>
<evidence type="ECO:0000256" key="5">
    <source>
        <dbReference type="ARBA" id="ARBA00022723"/>
    </source>
</evidence>
<dbReference type="KEGG" id="cmp:Cha6605_5014"/>
<feature type="transmembrane region" description="Helical" evidence="11">
    <location>
        <begin position="88"/>
        <end position="104"/>
    </location>
</feature>
<dbReference type="EMBL" id="CP003600">
    <property type="protein sequence ID" value="AFY95920.1"/>
    <property type="molecule type" value="Genomic_DNA"/>
</dbReference>
<dbReference type="Proteomes" id="UP000010366">
    <property type="component" value="Chromosome"/>
</dbReference>
<dbReference type="AlphaFoldDB" id="K9UM74"/>
<evidence type="ECO:0000256" key="11">
    <source>
        <dbReference type="SAM" id="Phobius"/>
    </source>
</evidence>
<keyword evidence="3 13" id="KW-0645">Protease</keyword>
<dbReference type="InterPro" id="IPR001915">
    <property type="entry name" value="Peptidase_M48"/>
</dbReference>
<keyword evidence="5" id="KW-0479">Metal-binding</keyword>
<dbReference type="PATRIC" id="fig|1173020.3.peg.5745"/>
<dbReference type="eggNOG" id="COG0501">
    <property type="taxonomic scope" value="Bacteria"/>
</dbReference>
<proteinExistence type="predicted"/>
<dbReference type="PANTHER" id="PTHR43221">
    <property type="entry name" value="PROTEASE HTPX"/>
    <property type="match status" value="1"/>
</dbReference>
<evidence type="ECO:0000259" key="12">
    <source>
        <dbReference type="Pfam" id="PF01435"/>
    </source>
</evidence>
<keyword evidence="7" id="KW-0862">Zinc</keyword>
<evidence type="ECO:0000256" key="4">
    <source>
        <dbReference type="ARBA" id="ARBA00022692"/>
    </source>
</evidence>
<keyword evidence="2" id="KW-1003">Cell membrane</keyword>
<keyword evidence="4 11" id="KW-0812">Transmembrane</keyword>
<evidence type="ECO:0000256" key="9">
    <source>
        <dbReference type="ARBA" id="ARBA00023049"/>
    </source>
</evidence>
<protein>
    <submittedName>
        <fullName evidence="13">Zn-dependent protease with chaperone function</fullName>
    </submittedName>
</protein>
<evidence type="ECO:0000313" key="14">
    <source>
        <dbReference type="Proteomes" id="UP000010366"/>
    </source>
</evidence>
<dbReference type="GO" id="GO:0046872">
    <property type="term" value="F:metal ion binding"/>
    <property type="evidence" value="ECO:0007669"/>
    <property type="project" value="UniProtKB-KW"/>
</dbReference>
<name>K9UM74_CHAP6</name>
<dbReference type="HOGENOM" id="CLU_029031_0_0_3"/>
<dbReference type="GO" id="GO:0004222">
    <property type="term" value="F:metalloendopeptidase activity"/>
    <property type="evidence" value="ECO:0007669"/>
    <property type="project" value="InterPro"/>
</dbReference>
<gene>
    <name evidence="13" type="ORF">Cha6605_5014</name>
</gene>
<dbReference type="InterPro" id="IPR011990">
    <property type="entry name" value="TPR-like_helical_dom_sf"/>
</dbReference>
<evidence type="ECO:0000256" key="10">
    <source>
        <dbReference type="ARBA" id="ARBA00023136"/>
    </source>
</evidence>
<dbReference type="STRING" id="1173020.Cha6605_5014"/>